<evidence type="ECO:0000313" key="2">
    <source>
        <dbReference type="EMBL" id="PKQ69387.1"/>
    </source>
</evidence>
<dbReference type="Proteomes" id="UP000233618">
    <property type="component" value="Unassembled WGS sequence"/>
</dbReference>
<reference evidence="2 3" key="1">
    <citation type="journal article" date="2017" name="Front. Microbiol.">
        <title>Labilibaculum manganireducens gen. nov., sp. nov. and Labilibaculum filiforme sp. nov., Novel Bacteroidetes Isolated from Subsurface Sediments of the Baltic Sea.</title>
        <authorList>
            <person name="Vandieken V."/>
            <person name="Marshall I.P."/>
            <person name="Niemann H."/>
            <person name="Engelen B."/>
            <person name="Cypionka H."/>
        </authorList>
    </citation>
    <scope>NUCLEOTIDE SEQUENCE [LARGE SCALE GENOMIC DNA]</scope>
    <source>
        <strain evidence="2 3">59.10-2M</strain>
    </source>
</reference>
<dbReference type="AlphaFoldDB" id="A0A2N3IGF7"/>
<protein>
    <recommendedName>
        <fullName evidence="4">Terminase large subunit gp17-like C-terminal domain-containing protein</fullName>
    </recommendedName>
</protein>
<accession>A0A2N3IGF7</accession>
<gene>
    <name evidence="2" type="ORF">BZG01_00165</name>
</gene>
<feature type="compositionally biased region" description="Basic and acidic residues" evidence="1">
    <location>
        <begin position="514"/>
        <end position="523"/>
    </location>
</feature>
<keyword evidence="3" id="KW-1185">Reference proteome</keyword>
<dbReference type="RefSeq" id="WP_101307797.1">
    <property type="nucleotide sequence ID" value="NZ_MVDE01000001.1"/>
</dbReference>
<evidence type="ECO:0000256" key="1">
    <source>
        <dbReference type="SAM" id="MobiDB-lite"/>
    </source>
</evidence>
<sequence>MTAIWNIKAKREYEAWQREKESIMRSTPADRETETQKQKRIKKLLGDFVKFSCYYFGHLMDSDFAYFHKRDTKKIIDNKDIFAMLEYPREHAKSIIYDLMLPLFLKANGELSGMMLSSANNAKASGLLGDIQAELMFNKRYINDFGDQYSLGNWQDGHFVTADGIGFWAFGRGQSPRGTRKSEKRPNYGVFDDIDDAVLVRNESRVDEVLDWLLGDFYGAMPNTGSRLIGLGNRIHKASVVAKIVGDVEPDDPKRKDLYHSKVFALENPKTHKKDLSEKGAPAWKERYTREQIVLKMNRQGWRIGLREFFHEHIVVGKIFREEHLPWIKVQSLSAYDKLVSYNDPSYRNSKTSDFKSIVLIGKIGRYFDIIDVFCRQCSTAEMVRGHYSIADKVPDKLACRHYMEANFIQDMMLDEYFRLGTERGKTLHIRGDKRTKPNKEARIENLTPFTEQGIIRFNIDLKHSPDMQELRNQFLGFPDAEHDDGPDSVEGGIYKLNRFKGKGTGGSTRTGKSARESSRSAW</sequence>
<dbReference type="EMBL" id="MVDE01000001">
    <property type="protein sequence ID" value="PKQ69387.1"/>
    <property type="molecule type" value="Genomic_DNA"/>
</dbReference>
<name>A0A2N3IGF7_9BACT</name>
<evidence type="ECO:0008006" key="4">
    <source>
        <dbReference type="Google" id="ProtNLM"/>
    </source>
</evidence>
<comment type="caution">
    <text evidence="2">The sequence shown here is derived from an EMBL/GenBank/DDBJ whole genome shotgun (WGS) entry which is preliminary data.</text>
</comment>
<proteinExistence type="predicted"/>
<feature type="region of interest" description="Disordered" evidence="1">
    <location>
        <begin position="498"/>
        <end position="523"/>
    </location>
</feature>
<evidence type="ECO:0000313" key="3">
    <source>
        <dbReference type="Proteomes" id="UP000233618"/>
    </source>
</evidence>
<organism evidence="2 3">
    <name type="scientific">Labilibaculum manganireducens</name>
    <dbReference type="NCBI Taxonomy" id="1940525"/>
    <lineage>
        <taxon>Bacteria</taxon>
        <taxon>Pseudomonadati</taxon>
        <taxon>Bacteroidota</taxon>
        <taxon>Bacteroidia</taxon>
        <taxon>Marinilabiliales</taxon>
        <taxon>Marinifilaceae</taxon>
        <taxon>Labilibaculum</taxon>
    </lineage>
</organism>